<evidence type="ECO:0000313" key="2">
    <source>
        <dbReference type="EMBL" id="KAG5457673.1"/>
    </source>
</evidence>
<accession>A0A8H8DGT3</accession>
<protein>
    <submittedName>
        <fullName evidence="2">Uncharacterized protein</fullName>
    </submittedName>
</protein>
<dbReference type="EMBL" id="JAEFCI010009686">
    <property type="protein sequence ID" value="KAG5457673.1"/>
    <property type="molecule type" value="Genomic_DNA"/>
</dbReference>
<organism evidence="2 3">
    <name type="scientific">Olpidium bornovanus</name>
    <dbReference type="NCBI Taxonomy" id="278681"/>
    <lineage>
        <taxon>Eukaryota</taxon>
        <taxon>Fungi</taxon>
        <taxon>Fungi incertae sedis</taxon>
        <taxon>Olpidiomycota</taxon>
        <taxon>Olpidiomycotina</taxon>
        <taxon>Olpidiomycetes</taxon>
        <taxon>Olpidiales</taxon>
        <taxon>Olpidiaceae</taxon>
        <taxon>Olpidium</taxon>
    </lineage>
</organism>
<dbReference type="Proteomes" id="UP000673691">
    <property type="component" value="Unassembled WGS sequence"/>
</dbReference>
<gene>
    <name evidence="2" type="ORF">BJ554DRAFT_2255</name>
</gene>
<proteinExistence type="predicted"/>
<feature type="compositionally biased region" description="Basic and acidic residues" evidence="1">
    <location>
        <begin position="1"/>
        <end position="18"/>
    </location>
</feature>
<dbReference type="AlphaFoldDB" id="A0A8H8DGT3"/>
<comment type="caution">
    <text evidence="2">The sequence shown here is derived from an EMBL/GenBank/DDBJ whole genome shotgun (WGS) entry which is preliminary data.</text>
</comment>
<evidence type="ECO:0000256" key="1">
    <source>
        <dbReference type="SAM" id="MobiDB-lite"/>
    </source>
</evidence>
<dbReference type="OrthoDB" id="667577at2759"/>
<feature type="region of interest" description="Disordered" evidence="1">
    <location>
        <begin position="1"/>
        <end position="39"/>
    </location>
</feature>
<evidence type="ECO:0000313" key="3">
    <source>
        <dbReference type="Proteomes" id="UP000673691"/>
    </source>
</evidence>
<keyword evidence="3" id="KW-1185">Reference proteome</keyword>
<reference evidence="2 3" key="1">
    <citation type="journal article" name="Sci. Rep.">
        <title>Genome-scale phylogenetic analyses confirm Olpidium as the closest living zoosporic fungus to the non-flagellated, terrestrial fungi.</title>
        <authorList>
            <person name="Chang Y."/>
            <person name="Rochon D."/>
            <person name="Sekimoto S."/>
            <person name="Wang Y."/>
            <person name="Chovatia M."/>
            <person name="Sandor L."/>
            <person name="Salamov A."/>
            <person name="Grigoriev I.V."/>
            <person name="Stajich J.E."/>
            <person name="Spatafora J.W."/>
        </authorList>
    </citation>
    <scope>NUCLEOTIDE SEQUENCE [LARGE SCALE GENOMIC DNA]</scope>
    <source>
        <strain evidence="2">S191</strain>
    </source>
</reference>
<name>A0A8H8DGT3_9FUNG</name>
<sequence length="39" mass="4438">MKAELARLKESKSGLDHKARFKAAAQAWKTSPENPKREK</sequence>